<sequence length="173" mass="19171">MFKAGGPDRFTALGPLGPAPYLCPMPLIWTLKPFADLTTTELYAQLQLRSEVFVVEQTCPFQDIDGLDQAAWHLLGHASNGELAAYARLFGPGIAFPEASIGRVVSSPRHRRTGLGRELMREAIAGIARQFSPQPIQIGAQLYLQAFYESFGFRQVGEGYLEDDIPHIHMVRL</sequence>
<organism evidence="2 3">
    <name type="scientific">Hymenobacter psychrophilus</name>
    <dbReference type="NCBI Taxonomy" id="651662"/>
    <lineage>
        <taxon>Bacteria</taxon>
        <taxon>Pseudomonadati</taxon>
        <taxon>Bacteroidota</taxon>
        <taxon>Cytophagia</taxon>
        <taxon>Cytophagales</taxon>
        <taxon>Hymenobacteraceae</taxon>
        <taxon>Hymenobacter</taxon>
    </lineage>
</organism>
<keyword evidence="3" id="KW-1185">Reference proteome</keyword>
<evidence type="ECO:0000313" key="2">
    <source>
        <dbReference type="EMBL" id="SDY33600.1"/>
    </source>
</evidence>
<name>A0A1H3J0V6_9BACT</name>
<dbReference type="EMBL" id="FNOV01000007">
    <property type="protein sequence ID" value="SDY33600.1"/>
    <property type="molecule type" value="Genomic_DNA"/>
</dbReference>
<protein>
    <submittedName>
        <fullName evidence="2">ElaA protein</fullName>
    </submittedName>
</protein>
<dbReference type="AlphaFoldDB" id="A0A1H3J0V6"/>
<gene>
    <name evidence="2" type="ORF">SAMN04488069_107239</name>
</gene>
<proteinExistence type="predicted"/>
<feature type="domain" description="N-acetyltransferase" evidence="1">
    <location>
        <begin position="32"/>
        <end position="173"/>
    </location>
</feature>
<dbReference type="STRING" id="651662.SAMN04488069_107239"/>
<dbReference type="SUPFAM" id="SSF55729">
    <property type="entry name" value="Acyl-CoA N-acyltransferases (Nat)"/>
    <property type="match status" value="1"/>
</dbReference>
<dbReference type="CDD" id="cd04301">
    <property type="entry name" value="NAT_SF"/>
    <property type="match status" value="1"/>
</dbReference>
<evidence type="ECO:0000259" key="1">
    <source>
        <dbReference type="PROSITE" id="PS51186"/>
    </source>
</evidence>
<dbReference type="InterPro" id="IPR000182">
    <property type="entry name" value="GNAT_dom"/>
</dbReference>
<evidence type="ECO:0000313" key="3">
    <source>
        <dbReference type="Proteomes" id="UP000199249"/>
    </source>
</evidence>
<accession>A0A1H3J0V6</accession>
<dbReference type="Gene3D" id="3.40.630.30">
    <property type="match status" value="1"/>
</dbReference>
<dbReference type="PROSITE" id="PS51186">
    <property type="entry name" value="GNAT"/>
    <property type="match status" value="1"/>
</dbReference>
<dbReference type="Proteomes" id="UP000199249">
    <property type="component" value="Unassembled WGS sequence"/>
</dbReference>
<dbReference type="GO" id="GO:0016747">
    <property type="term" value="F:acyltransferase activity, transferring groups other than amino-acyl groups"/>
    <property type="evidence" value="ECO:0007669"/>
    <property type="project" value="InterPro"/>
</dbReference>
<dbReference type="Pfam" id="PF13673">
    <property type="entry name" value="Acetyltransf_10"/>
    <property type="match status" value="1"/>
</dbReference>
<reference evidence="3" key="1">
    <citation type="submission" date="2016-10" db="EMBL/GenBank/DDBJ databases">
        <authorList>
            <person name="Varghese N."/>
            <person name="Submissions S."/>
        </authorList>
    </citation>
    <scope>NUCLEOTIDE SEQUENCE [LARGE SCALE GENOMIC DNA]</scope>
    <source>
        <strain evidence="3">CGMCC 1.8975</strain>
    </source>
</reference>
<dbReference type="InterPro" id="IPR016181">
    <property type="entry name" value="Acyl_CoA_acyltransferase"/>
</dbReference>